<evidence type="ECO:0000313" key="2">
    <source>
        <dbReference type="EMBL" id="CAI6246635.1"/>
    </source>
</evidence>
<keyword evidence="3" id="KW-1185">Reference proteome</keyword>
<feature type="region of interest" description="Disordered" evidence="1">
    <location>
        <begin position="222"/>
        <end position="245"/>
    </location>
</feature>
<dbReference type="EMBL" id="CAOQHR010000001">
    <property type="protein sequence ID" value="CAI6246635.1"/>
    <property type="molecule type" value="Genomic_DNA"/>
</dbReference>
<accession>A0A9W4XGL1</accession>
<reference evidence="2" key="1">
    <citation type="submission" date="2023-01" db="EMBL/GenBank/DDBJ databases">
        <authorList>
            <person name="Van Ghelder C."/>
            <person name="Rancurel C."/>
        </authorList>
    </citation>
    <scope>NUCLEOTIDE SEQUENCE</scope>
    <source>
        <strain evidence="2">CNCM I-4278</strain>
    </source>
</reference>
<evidence type="ECO:0000313" key="3">
    <source>
        <dbReference type="Proteomes" id="UP001152607"/>
    </source>
</evidence>
<evidence type="ECO:0008006" key="4">
    <source>
        <dbReference type="Google" id="ProtNLM"/>
    </source>
</evidence>
<sequence>MLQTMSPALDTLPPEILFHILSFTDPFLTSSLPNHPLYSVAATSNHLSDIVEEYSRGLLKRHANIAPSKTPKAATLPCRRRWVRWIKETCQICRRASKRKAILEAGQTCCAKCDREKYPKMTQTDAINTHGLSKLDIFTPNALHPNLPPLSLGTYMCMGGSTLMLATNSVLSRKAHIHGLLGVEKASDTQFLRRRVAAHDRLIKHMGIVFQVRAGTGIWVKRRQPGRDDRRHGGSEVKAKTPLSMASAQTRDTYVNINLEKEWAAMGMSVREADPSYSCQPSAPLRT</sequence>
<gene>
    <name evidence="2" type="ORF">PDIGIT_LOCUS798</name>
</gene>
<comment type="caution">
    <text evidence="2">The sequence shown here is derived from an EMBL/GenBank/DDBJ whole genome shotgun (WGS) entry which is preliminary data.</text>
</comment>
<feature type="compositionally biased region" description="Basic and acidic residues" evidence="1">
    <location>
        <begin position="225"/>
        <end position="239"/>
    </location>
</feature>
<evidence type="ECO:0000256" key="1">
    <source>
        <dbReference type="SAM" id="MobiDB-lite"/>
    </source>
</evidence>
<dbReference type="OrthoDB" id="5313288at2759"/>
<dbReference type="AlphaFoldDB" id="A0A9W4XGL1"/>
<name>A0A9W4XGL1_9PLEO</name>
<organism evidence="2 3">
    <name type="scientific">Periconia digitata</name>
    <dbReference type="NCBI Taxonomy" id="1303443"/>
    <lineage>
        <taxon>Eukaryota</taxon>
        <taxon>Fungi</taxon>
        <taxon>Dikarya</taxon>
        <taxon>Ascomycota</taxon>
        <taxon>Pezizomycotina</taxon>
        <taxon>Dothideomycetes</taxon>
        <taxon>Pleosporomycetidae</taxon>
        <taxon>Pleosporales</taxon>
        <taxon>Massarineae</taxon>
        <taxon>Periconiaceae</taxon>
        <taxon>Periconia</taxon>
    </lineage>
</organism>
<dbReference type="Proteomes" id="UP001152607">
    <property type="component" value="Unassembled WGS sequence"/>
</dbReference>
<proteinExistence type="predicted"/>
<protein>
    <recommendedName>
        <fullName evidence="4">F-box domain-containing protein</fullName>
    </recommendedName>
</protein>